<feature type="transmembrane region" description="Helical" evidence="1">
    <location>
        <begin position="31"/>
        <end position="50"/>
    </location>
</feature>
<comment type="caution">
    <text evidence="2">The sequence shown here is derived from an EMBL/GenBank/DDBJ whole genome shotgun (WGS) entry which is preliminary data.</text>
</comment>
<organism evidence="2 3">
    <name type="scientific">Actinokineospora auranticolor</name>
    <dbReference type="NCBI Taxonomy" id="155976"/>
    <lineage>
        <taxon>Bacteria</taxon>
        <taxon>Bacillati</taxon>
        <taxon>Actinomycetota</taxon>
        <taxon>Actinomycetes</taxon>
        <taxon>Pseudonocardiales</taxon>
        <taxon>Pseudonocardiaceae</taxon>
        <taxon>Actinokineospora</taxon>
    </lineage>
</organism>
<dbReference type="Proteomes" id="UP000239203">
    <property type="component" value="Unassembled WGS sequence"/>
</dbReference>
<dbReference type="AlphaFoldDB" id="A0A2S6GJ06"/>
<evidence type="ECO:0000313" key="2">
    <source>
        <dbReference type="EMBL" id="PPK65199.1"/>
    </source>
</evidence>
<dbReference type="RefSeq" id="WP_181043706.1">
    <property type="nucleotide sequence ID" value="NZ_CP154825.1"/>
</dbReference>
<accession>A0A2S6GJ06</accession>
<keyword evidence="1" id="KW-1133">Transmembrane helix</keyword>
<keyword evidence="1" id="KW-0812">Transmembrane</keyword>
<keyword evidence="1" id="KW-0472">Membrane</keyword>
<reference evidence="2 3" key="1">
    <citation type="submission" date="2018-02" db="EMBL/GenBank/DDBJ databases">
        <title>Genomic Encyclopedia of Archaeal and Bacterial Type Strains, Phase II (KMG-II): from individual species to whole genera.</title>
        <authorList>
            <person name="Goeker M."/>
        </authorList>
    </citation>
    <scope>NUCLEOTIDE SEQUENCE [LARGE SCALE GENOMIC DNA]</scope>
    <source>
        <strain evidence="2 3">YU 961-1</strain>
    </source>
</reference>
<sequence>MEWVRRHRRRVPGSWFRTTTVRSHHRSRSRLLPLAGIVIAVLVILLLVVLF</sequence>
<gene>
    <name evidence="2" type="ORF">CLV40_11546</name>
</gene>
<keyword evidence="3" id="KW-1185">Reference proteome</keyword>
<proteinExistence type="predicted"/>
<evidence type="ECO:0000256" key="1">
    <source>
        <dbReference type="SAM" id="Phobius"/>
    </source>
</evidence>
<protein>
    <submittedName>
        <fullName evidence="2">Uncharacterized protein</fullName>
    </submittedName>
</protein>
<name>A0A2S6GJ06_9PSEU</name>
<evidence type="ECO:0000313" key="3">
    <source>
        <dbReference type="Proteomes" id="UP000239203"/>
    </source>
</evidence>
<dbReference type="EMBL" id="PTIX01000015">
    <property type="protein sequence ID" value="PPK65199.1"/>
    <property type="molecule type" value="Genomic_DNA"/>
</dbReference>